<feature type="compositionally biased region" description="Basic residues" evidence="13">
    <location>
        <begin position="242"/>
        <end position="258"/>
    </location>
</feature>
<evidence type="ECO:0000256" key="2">
    <source>
        <dbReference type="ARBA" id="ARBA00006005"/>
    </source>
</evidence>
<dbReference type="InterPro" id="IPR036277">
    <property type="entry name" value="SMC_hinge_sf"/>
</dbReference>
<keyword evidence="9" id="KW-0226">DNA condensation</keyword>
<dbReference type="InterPro" id="IPR003395">
    <property type="entry name" value="RecF/RecN/SMC_N"/>
</dbReference>
<dbReference type="GO" id="GO:0051301">
    <property type="term" value="P:cell division"/>
    <property type="evidence" value="ECO:0007669"/>
    <property type="project" value="UniProtKB-KW"/>
</dbReference>
<dbReference type="GO" id="GO:0007076">
    <property type="term" value="P:mitotic chromosome condensation"/>
    <property type="evidence" value="ECO:0007669"/>
    <property type="project" value="TreeGrafter"/>
</dbReference>
<dbReference type="Pfam" id="PF02463">
    <property type="entry name" value="SMC_N"/>
    <property type="match status" value="1"/>
</dbReference>
<feature type="region of interest" description="Disordered" evidence="13">
    <location>
        <begin position="665"/>
        <end position="687"/>
    </location>
</feature>
<feature type="compositionally biased region" description="Acidic residues" evidence="13">
    <location>
        <begin position="1307"/>
        <end position="1324"/>
    </location>
</feature>
<feature type="coiled-coil region" evidence="12">
    <location>
        <begin position="599"/>
        <end position="630"/>
    </location>
</feature>
<dbReference type="PANTHER" id="PTHR18937">
    <property type="entry name" value="STRUCTURAL MAINTENANCE OF CHROMOSOMES SMC FAMILY MEMBER"/>
    <property type="match status" value="1"/>
</dbReference>
<evidence type="ECO:0000256" key="11">
    <source>
        <dbReference type="ARBA" id="ARBA00023306"/>
    </source>
</evidence>
<feature type="coiled-coil region" evidence="12">
    <location>
        <begin position="1040"/>
        <end position="1274"/>
    </location>
</feature>
<dbReference type="GO" id="GO:0005634">
    <property type="term" value="C:nucleus"/>
    <property type="evidence" value="ECO:0007669"/>
    <property type="project" value="UniProtKB-SubCell"/>
</dbReference>
<keyword evidence="11" id="KW-0131">Cell cycle</keyword>
<dbReference type="SUPFAM" id="SSF75553">
    <property type="entry name" value="Smc hinge domain"/>
    <property type="match status" value="1"/>
</dbReference>
<feature type="coiled-coil region" evidence="12">
    <location>
        <begin position="1406"/>
        <end position="1443"/>
    </location>
</feature>
<dbReference type="InterPro" id="IPR027417">
    <property type="entry name" value="P-loop_NTPase"/>
</dbReference>
<feature type="domain" description="SMC hinge" evidence="14">
    <location>
        <begin position="878"/>
        <end position="992"/>
    </location>
</feature>
<dbReference type="Gene3D" id="1.10.287.1490">
    <property type="match status" value="1"/>
</dbReference>
<dbReference type="InterPro" id="IPR010935">
    <property type="entry name" value="SMC_hinge"/>
</dbReference>
<feature type="compositionally biased region" description="Basic residues" evidence="13">
    <location>
        <begin position="197"/>
        <end position="211"/>
    </location>
</feature>
<keyword evidence="5" id="KW-0547">Nucleotide-binding</keyword>
<keyword evidence="8 12" id="KW-0175">Coiled coil</keyword>
<name>A0A8H7Y700_PSICU</name>
<dbReference type="SMART" id="SM00968">
    <property type="entry name" value="SMC_hinge"/>
    <property type="match status" value="1"/>
</dbReference>
<keyword evidence="10" id="KW-0539">Nucleus</keyword>
<evidence type="ECO:0000256" key="4">
    <source>
        <dbReference type="ARBA" id="ARBA00022618"/>
    </source>
</evidence>
<evidence type="ECO:0000256" key="6">
    <source>
        <dbReference type="ARBA" id="ARBA00022776"/>
    </source>
</evidence>
<feature type="region of interest" description="Disordered" evidence="13">
    <location>
        <begin position="1300"/>
        <end position="1376"/>
    </location>
</feature>
<evidence type="ECO:0000256" key="9">
    <source>
        <dbReference type="ARBA" id="ARBA00023067"/>
    </source>
</evidence>
<keyword evidence="4" id="KW-0132">Cell division</keyword>
<feature type="compositionally biased region" description="Basic residues" evidence="13">
    <location>
        <begin position="668"/>
        <end position="681"/>
    </location>
</feature>
<feature type="compositionally biased region" description="Low complexity" evidence="13">
    <location>
        <begin position="157"/>
        <end position="175"/>
    </location>
</feature>
<dbReference type="FunFam" id="3.40.50.300:FF:000585">
    <property type="entry name" value="Structural maintenance of chromosomes 4"/>
    <property type="match status" value="1"/>
</dbReference>
<dbReference type="Gene3D" id="1.20.1060.20">
    <property type="match status" value="1"/>
</dbReference>
<dbReference type="FunFam" id="3.40.50.300:FF:000481">
    <property type="entry name" value="Structural maintenance of chromosomes 4"/>
    <property type="match status" value="1"/>
</dbReference>
<dbReference type="Gene3D" id="3.40.50.300">
    <property type="entry name" value="P-loop containing nucleotide triphosphate hydrolases"/>
    <property type="match status" value="2"/>
</dbReference>
<evidence type="ECO:0000256" key="5">
    <source>
        <dbReference type="ARBA" id="ARBA00022741"/>
    </source>
</evidence>
<dbReference type="GO" id="GO:0005524">
    <property type="term" value="F:ATP binding"/>
    <property type="evidence" value="ECO:0007669"/>
    <property type="project" value="UniProtKB-KW"/>
</dbReference>
<organism evidence="15">
    <name type="scientific">Psilocybe cubensis</name>
    <name type="common">Psychedelic mushroom</name>
    <name type="synonym">Stropharia cubensis</name>
    <dbReference type="NCBI Taxonomy" id="181762"/>
    <lineage>
        <taxon>Eukaryota</taxon>
        <taxon>Fungi</taxon>
        <taxon>Dikarya</taxon>
        <taxon>Basidiomycota</taxon>
        <taxon>Agaricomycotina</taxon>
        <taxon>Agaricomycetes</taxon>
        <taxon>Agaricomycetidae</taxon>
        <taxon>Agaricales</taxon>
        <taxon>Agaricineae</taxon>
        <taxon>Strophariaceae</taxon>
        <taxon>Psilocybe</taxon>
    </lineage>
</organism>
<proteinExistence type="inferred from homology"/>
<dbReference type="EMBL" id="JAFIQS010000001">
    <property type="protein sequence ID" value="KAG5173607.1"/>
    <property type="molecule type" value="Genomic_DNA"/>
</dbReference>
<dbReference type="Gene3D" id="3.30.70.1620">
    <property type="match status" value="1"/>
</dbReference>
<evidence type="ECO:0000256" key="7">
    <source>
        <dbReference type="ARBA" id="ARBA00022840"/>
    </source>
</evidence>
<feature type="coiled-coil region" evidence="12">
    <location>
        <begin position="697"/>
        <end position="724"/>
    </location>
</feature>
<protein>
    <recommendedName>
        <fullName evidence="3">Structural maintenance of chromosomes protein 4</fullName>
    </recommendedName>
</protein>
<dbReference type="SUPFAM" id="SSF52540">
    <property type="entry name" value="P-loop containing nucleoside triphosphate hydrolases"/>
    <property type="match status" value="1"/>
</dbReference>
<feature type="region of interest" description="Disordered" evidence="13">
    <location>
        <begin position="1"/>
        <end position="342"/>
    </location>
</feature>
<comment type="similarity">
    <text evidence="2">Belongs to the SMC family. SMC4 subfamily.</text>
</comment>
<evidence type="ECO:0000256" key="8">
    <source>
        <dbReference type="ARBA" id="ARBA00023054"/>
    </source>
</evidence>
<dbReference type="Gene3D" id="1.20.5.340">
    <property type="match status" value="1"/>
</dbReference>
<evidence type="ECO:0000256" key="10">
    <source>
        <dbReference type="ARBA" id="ARBA00023242"/>
    </source>
</evidence>
<feature type="coiled-coil region" evidence="12">
    <location>
        <begin position="532"/>
        <end position="573"/>
    </location>
</feature>
<evidence type="ECO:0000256" key="1">
    <source>
        <dbReference type="ARBA" id="ARBA00004123"/>
    </source>
</evidence>
<evidence type="ECO:0000256" key="13">
    <source>
        <dbReference type="SAM" id="MobiDB-lite"/>
    </source>
</evidence>
<evidence type="ECO:0000256" key="12">
    <source>
        <dbReference type="SAM" id="Coils"/>
    </source>
</evidence>
<evidence type="ECO:0000259" key="14">
    <source>
        <dbReference type="SMART" id="SM00968"/>
    </source>
</evidence>
<feature type="compositionally biased region" description="Low complexity" evidence="13">
    <location>
        <begin position="127"/>
        <end position="136"/>
    </location>
</feature>
<accession>A0A8H7Y700</accession>
<gene>
    <name evidence="15" type="ORF">JR316_000264</name>
</gene>
<dbReference type="PANTHER" id="PTHR18937:SF172">
    <property type="entry name" value="STRUCTURAL MAINTENANCE OF CHROMOSOMES PROTEIN"/>
    <property type="match status" value="1"/>
</dbReference>
<evidence type="ECO:0000313" key="15">
    <source>
        <dbReference type="EMBL" id="KAG5173607.1"/>
    </source>
</evidence>
<evidence type="ECO:0000256" key="3">
    <source>
        <dbReference type="ARBA" id="ARBA00018693"/>
    </source>
</evidence>
<keyword evidence="6" id="KW-0498">Mitosis</keyword>
<dbReference type="GO" id="GO:0000796">
    <property type="term" value="C:condensin complex"/>
    <property type="evidence" value="ECO:0007669"/>
    <property type="project" value="TreeGrafter"/>
</dbReference>
<keyword evidence="7" id="KW-0067">ATP-binding</keyword>
<feature type="region of interest" description="Disordered" evidence="13">
    <location>
        <begin position="838"/>
        <end position="857"/>
    </location>
</feature>
<comment type="subcellular location">
    <subcellularLocation>
        <location evidence="1">Nucleus</location>
    </subcellularLocation>
</comment>
<sequence>MPPRRTSRAPSVTAEPVSAESLPAKRKRGQTVEQEAEVKETAAKPPSRARRSTSARPSAPPPSKTRQSTRSKASLPDVAESENEEQSDAPPPVKKARPSIESQSEDVVKVEEEEATVDGRPKRGRRAASTAKATRSTDMEVDEEAPSKTTGRRTSTRKGTASAGSRVSVASARSGETSGSARIEEAASEEEEVVKPTKGRRVPAKAARRAPSKAIQSDDAEESADAMSVVSEEGDDDDSKPVRKGRKAKTPVARKGKGKAASTKLAPATVIEESDDELDLPSTTQSRRKHTSPKVEASQKQGNTTDKEEEEEEEEEKSLFEPPPLPAVPTMSQTIPEEPTGPKSRLVIHKMALINFKSYAGRQEIGPFHKSFSSIVGPNGSGKSNTIDALLFVFGYRASKMRQGKISELIHNSANYPDLDECSVEIYFREIVDLPGPDAFEIVPNSQLVVSRTAYKNNASKYAINGRTSNYKEVQTLLKGRGIDLDHNRFLILQGEVESIAQMKPKAPTEHEDGLLEYLEDIIGTSKYKEPIEEALVEMDRLSEERQVKLNRVRLVEKEKTALEAKKKEAEDFLRMKNDHVRAQSVYYQWILYKAFEAEERHTNTIQKLRKELEAQTEQNKDDINHLESLQDHYNEREKSYLEVKAAAADAAKDLTSSEKREIALQEKRKHSATRAKKLKKSLQEDGHARKTALNVIEDSTAKLEKEKKNLVGHEKSLEEEEKVLEGIRDSLKDKTQVFHDKIQVKQKELQPWTAQINEKQAAIDVATSERDDLAKKAEALKAQCAEAADTLKALLEERETKVAQQEDLKHEKTQLQQNIAQAEKNLRDAQARVNEWKGKAGAARGKVDEARANQSENRSRNAVLDFLTNQKAKGQIEGFHGRLGSLGTIPDKYDVAISTACGGGLNNMVVDVVSQAQNCIEKLRRNNVGRASFMVLEKLGKNVVENVQTPEGVPRLFDLVKPKDPAYAPAFYKAIGNTLVATDLDQANRIAFTGKRWRVVTLDGALIETSGAMSGGGGQPSRGAMSSKLAAASVTPQVLQGYERESEQATQQLQKATNDFRDSEQQLDSLKRRGPEIDLALQKISMDIENVKRRTAEAEKRVRDLSSQNKPNTGDLARISKLEKEISVFERELQDLQAKSGRIEQDIKDLEKKILDIGGSKLLTQKSKVDGIRLHIKLTNDEITKAEMAKSRAEKDAVKLEGTIKANTEALAVLEEEIEEFDGEIATLTTYIDNLREKVETAQAAAENSKEDLDDLKSKLDEQEGIISQFRQTELKLKQSIGDAEKDLKDTVASINAYEEMHNDLTLEDIDEDDDEDEDEETEAAVNNEEKADNENPEASVKVENVDEPMADQQPAQKRKSTGSPHQLREYLPDELRKMKREELVAEMEYLDEKIKRARPDLSVLKEYKEREKDYFNRAKDLEAITAERDSQKAKYETLRKQRLDEFMAGFNLISLKLKEMYQMITLGGNAELELVDSLDPFSEGIIFSVMPPKKSWKNISNLSGGEKTLSSLALVFALHVFKPTPLYFMDEIDAALDFRNVSIVANYIKDRTKNAQFIIISLRNDMFELSHRLIGIYKTSNATRSISIDNHALQSTIPRPVPQSAQAMA</sequence>
<dbReference type="SUPFAM" id="SSF57997">
    <property type="entry name" value="Tropomyosin"/>
    <property type="match status" value="1"/>
</dbReference>
<comment type="caution">
    <text evidence="15">The sequence shown here is derived from an EMBL/GenBank/DDBJ whole genome shotgun (WGS) entry which is preliminary data.</text>
</comment>
<feature type="compositionally biased region" description="Acidic residues" evidence="13">
    <location>
        <begin position="307"/>
        <end position="316"/>
    </location>
</feature>
<reference evidence="15" key="1">
    <citation type="submission" date="2021-02" db="EMBL/GenBank/DDBJ databases">
        <title>Psilocybe cubensis genome.</title>
        <authorList>
            <person name="Mckernan K.J."/>
            <person name="Crawford S."/>
            <person name="Trippe A."/>
            <person name="Kane L.T."/>
            <person name="Mclaughlin S."/>
        </authorList>
    </citation>
    <scope>NUCLEOTIDE SEQUENCE [LARGE SCALE GENOMIC DNA]</scope>
    <source>
        <strain evidence="15">MGC-MH-2018</strain>
    </source>
</reference>
<dbReference type="Pfam" id="PF06470">
    <property type="entry name" value="SMC_hinge"/>
    <property type="match status" value="1"/>
</dbReference>
<dbReference type="OrthoDB" id="5575062at2759"/>